<feature type="transmembrane region" description="Helical" evidence="1">
    <location>
        <begin position="44"/>
        <end position="73"/>
    </location>
</feature>
<dbReference type="Proteomes" id="UP000235616">
    <property type="component" value="Unassembled WGS sequence"/>
</dbReference>
<keyword evidence="1" id="KW-0472">Membrane</keyword>
<dbReference type="InterPro" id="IPR009937">
    <property type="entry name" value="Phage_holin_3_6"/>
</dbReference>
<evidence type="ECO:0008006" key="4">
    <source>
        <dbReference type="Google" id="ProtNLM"/>
    </source>
</evidence>
<dbReference type="EMBL" id="PNYA01000024">
    <property type="protein sequence ID" value="PMS16525.1"/>
    <property type="molecule type" value="Genomic_DNA"/>
</dbReference>
<comment type="caution">
    <text evidence="2">The sequence shown here is derived from an EMBL/GenBank/DDBJ whole genome shotgun (WGS) entry which is preliminary data.</text>
</comment>
<protein>
    <recommendedName>
        <fullName evidence="4">Phage holin family protein</fullName>
    </recommendedName>
</protein>
<feature type="transmembrane region" description="Helical" evidence="1">
    <location>
        <begin position="79"/>
        <end position="98"/>
    </location>
</feature>
<keyword evidence="1" id="KW-0812">Transmembrane</keyword>
<evidence type="ECO:0000313" key="2">
    <source>
        <dbReference type="EMBL" id="PMS16525.1"/>
    </source>
</evidence>
<organism evidence="2 3">
    <name type="scientific">Trinickia dabaoshanensis</name>
    <dbReference type="NCBI Taxonomy" id="564714"/>
    <lineage>
        <taxon>Bacteria</taxon>
        <taxon>Pseudomonadati</taxon>
        <taxon>Pseudomonadota</taxon>
        <taxon>Betaproteobacteria</taxon>
        <taxon>Burkholderiales</taxon>
        <taxon>Burkholderiaceae</taxon>
        <taxon>Trinickia</taxon>
    </lineage>
</organism>
<name>A0A2N7VHA0_9BURK</name>
<keyword evidence="1" id="KW-1133">Transmembrane helix</keyword>
<dbReference type="RefSeq" id="WP_102647845.1">
    <property type="nucleotide sequence ID" value="NZ_PNYA01000024.1"/>
</dbReference>
<keyword evidence="3" id="KW-1185">Reference proteome</keyword>
<dbReference type="Pfam" id="PF07332">
    <property type="entry name" value="Phage_holin_3_6"/>
    <property type="match status" value="1"/>
</dbReference>
<accession>A0A2N7VHA0</accession>
<evidence type="ECO:0000313" key="3">
    <source>
        <dbReference type="Proteomes" id="UP000235616"/>
    </source>
</evidence>
<proteinExistence type="predicted"/>
<dbReference type="OrthoDB" id="198068at2"/>
<sequence length="128" mass="14241">MPNDTHSQHADHGPLRRMIGSIVALFHARLELIGIELAEERERIIAVIFLGLVAVMFAMMALISLTALVAVAFWDTYRWQVLAGITGVYAIGAVICALRARSGLHAAPIVFEATLHEFEKDRDMFREP</sequence>
<evidence type="ECO:0000256" key="1">
    <source>
        <dbReference type="SAM" id="Phobius"/>
    </source>
</evidence>
<reference evidence="2 3" key="1">
    <citation type="submission" date="2018-01" db="EMBL/GenBank/DDBJ databases">
        <title>Whole genome analyses suggest that Burkholderia sensu lato contains two further novel genera in the rhizoxinica-symbiotica group Mycetohabitans gen. nov., and Trinickia gen. nov.: implications for the evolution of diazotrophy and nodulation in the Burkholderiaceae.</title>
        <authorList>
            <person name="Estrada-de los Santos P."/>
            <person name="Palmer M."/>
            <person name="Chavez-Ramirez B."/>
            <person name="Beukes C."/>
            <person name="Steenkamp E.T."/>
            <person name="Hirsch A.M."/>
            <person name="Manyaka P."/>
            <person name="Maluk M."/>
            <person name="Lafos M."/>
            <person name="Crook M."/>
            <person name="Gross E."/>
            <person name="Simon M.F."/>
            <person name="Bueno dos Reis Junior F."/>
            <person name="Poole P.S."/>
            <person name="Venter S.N."/>
            <person name="James E.K."/>
        </authorList>
    </citation>
    <scope>NUCLEOTIDE SEQUENCE [LARGE SCALE GENOMIC DNA]</scope>
    <source>
        <strain evidence="2 3">GIMN1.004</strain>
    </source>
</reference>
<dbReference type="AlphaFoldDB" id="A0A2N7VHA0"/>
<gene>
    <name evidence="2" type="ORF">C0Z18_23510</name>
</gene>